<dbReference type="AlphaFoldDB" id="A0A9P1NJY9"/>
<keyword evidence="2" id="KW-1185">Reference proteome</keyword>
<sequence length="21" mass="2478">MTEPDRTAFPKWKGRFAVALR</sequence>
<dbReference type="EMBL" id="HE577327">
    <property type="protein sequence ID" value="CCC96243.1"/>
    <property type="molecule type" value="Genomic_DNA"/>
</dbReference>
<name>A0A9P1NJY9_9PROT</name>
<gene>
    <name evidence="1" type="ORF">AZOBR_10030</name>
</gene>
<proteinExistence type="predicted"/>
<dbReference type="KEGG" id="abs:AZOBR_10030"/>
<evidence type="ECO:0000313" key="2">
    <source>
        <dbReference type="Proteomes" id="UP000007319"/>
    </source>
</evidence>
<organism evidence="1 2">
    <name type="scientific">Azospirillum baldaniorum</name>
    <dbReference type="NCBI Taxonomy" id="1064539"/>
    <lineage>
        <taxon>Bacteria</taxon>
        <taxon>Pseudomonadati</taxon>
        <taxon>Pseudomonadota</taxon>
        <taxon>Alphaproteobacteria</taxon>
        <taxon>Rhodospirillales</taxon>
        <taxon>Azospirillaceae</taxon>
        <taxon>Azospirillum</taxon>
    </lineage>
</organism>
<protein>
    <submittedName>
        <fullName evidence="1">Uncharacterized protein</fullName>
    </submittedName>
</protein>
<evidence type="ECO:0000313" key="1">
    <source>
        <dbReference type="EMBL" id="CCC96243.1"/>
    </source>
</evidence>
<reference evidence="1 2" key="1">
    <citation type="journal article" date="2011" name="PLoS Genet.">
        <title>Azospirillum genomes reveal transition of bacteria from aquatic to terrestrial environments.</title>
        <authorList>
            <person name="Wisniewski-Dye F."/>
            <person name="Borziak K."/>
            <person name="Khalsa-Moyers G."/>
            <person name="Alexandre G."/>
            <person name="Sukharnikov L.O."/>
            <person name="Wuichet K."/>
            <person name="Hurst G.B."/>
            <person name="McDonald W.H."/>
            <person name="Robertson J.S."/>
            <person name="Barbe V."/>
            <person name="Calteau A."/>
            <person name="Rouy Z."/>
            <person name="Mangenot S."/>
            <person name="Prigent-Combaret C."/>
            <person name="Normand P."/>
            <person name="Boyer M."/>
            <person name="Siguier P."/>
            <person name="Dessaux Y."/>
            <person name="Elmerich C."/>
            <person name="Condemine G."/>
            <person name="Krishnen G."/>
            <person name="Kennedy I."/>
            <person name="Paterson A.H."/>
            <person name="Gonzalez V."/>
            <person name="Mavingui P."/>
            <person name="Zhulin I.B."/>
        </authorList>
    </citation>
    <scope>NUCLEOTIDE SEQUENCE [LARGE SCALE GENOMIC DNA]</scope>
    <source>
        <strain evidence="1 2">Sp245</strain>
    </source>
</reference>
<accession>A0A9P1NJY9</accession>
<dbReference type="Proteomes" id="UP000007319">
    <property type="component" value="Chromosome"/>
</dbReference>